<dbReference type="InterPro" id="IPR004111">
    <property type="entry name" value="Repressor_TetR_C"/>
</dbReference>
<feature type="domain" description="HTH tetR-type" evidence="5">
    <location>
        <begin position="5"/>
        <end position="65"/>
    </location>
</feature>
<name>A0A1V0U3Q5_9ACTN</name>
<dbReference type="GO" id="GO:0045892">
    <property type="term" value="P:negative regulation of DNA-templated transcription"/>
    <property type="evidence" value="ECO:0007669"/>
    <property type="project" value="InterPro"/>
</dbReference>
<dbReference type="AlphaFoldDB" id="A0A1V0U3Q5"/>
<gene>
    <name evidence="6" type="ORF">B1H19_33530</name>
</gene>
<dbReference type="STRING" id="553510.B1H19_33530"/>
<keyword evidence="1" id="KW-0805">Transcription regulation</keyword>
<organism evidence="6 7">
    <name type="scientific">Streptomyces gilvosporeus</name>
    <dbReference type="NCBI Taxonomy" id="553510"/>
    <lineage>
        <taxon>Bacteria</taxon>
        <taxon>Bacillati</taxon>
        <taxon>Actinomycetota</taxon>
        <taxon>Actinomycetes</taxon>
        <taxon>Kitasatosporales</taxon>
        <taxon>Streptomycetaceae</taxon>
        <taxon>Streptomyces</taxon>
    </lineage>
</organism>
<dbReference type="OrthoDB" id="3818006at2"/>
<dbReference type="Pfam" id="PF00440">
    <property type="entry name" value="TetR_N"/>
    <property type="match status" value="1"/>
</dbReference>
<dbReference type="GO" id="GO:0000976">
    <property type="term" value="F:transcription cis-regulatory region binding"/>
    <property type="evidence" value="ECO:0007669"/>
    <property type="project" value="TreeGrafter"/>
</dbReference>
<dbReference type="KEGG" id="sgv:B1H19_33530"/>
<dbReference type="Gene3D" id="1.10.357.10">
    <property type="entry name" value="Tetracycline Repressor, domain 2"/>
    <property type="match status" value="1"/>
</dbReference>
<dbReference type="PANTHER" id="PTHR30055:SF151">
    <property type="entry name" value="TRANSCRIPTIONAL REGULATORY PROTEIN"/>
    <property type="match status" value="1"/>
</dbReference>
<protein>
    <submittedName>
        <fullName evidence="6">TetR family transcriptional regulator</fullName>
    </submittedName>
</protein>
<keyword evidence="3" id="KW-0804">Transcription</keyword>
<accession>A0A1V0U3Q5</accession>
<proteinExistence type="predicted"/>
<dbReference type="PROSITE" id="PS50977">
    <property type="entry name" value="HTH_TETR_2"/>
    <property type="match status" value="1"/>
</dbReference>
<reference evidence="6 7" key="1">
    <citation type="submission" date="2017-04" db="EMBL/GenBank/DDBJ databases">
        <title>Complete Genome Sequence of Streptomyces gilvosporeus F607, a Capable Producer of Natamycin.</title>
        <authorList>
            <person name="Zong G."/>
            <person name="Zhong C."/>
            <person name="Fu J."/>
            <person name="Qin R."/>
            <person name="Cao G."/>
        </authorList>
    </citation>
    <scope>NUCLEOTIDE SEQUENCE [LARGE SCALE GENOMIC DNA]</scope>
    <source>
        <strain evidence="6 7">F607</strain>
    </source>
</reference>
<dbReference type="RefSeq" id="WP_083110028.1">
    <property type="nucleotide sequence ID" value="NZ_CP020569.1"/>
</dbReference>
<dbReference type="SUPFAM" id="SSF46689">
    <property type="entry name" value="Homeodomain-like"/>
    <property type="match status" value="1"/>
</dbReference>
<dbReference type="InterPro" id="IPR036271">
    <property type="entry name" value="Tet_transcr_reg_TetR-rel_C_sf"/>
</dbReference>
<dbReference type="InterPro" id="IPR009057">
    <property type="entry name" value="Homeodomain-like_sf"/>
</dbReference>
<evidence type="ECO:0000313" key="7">
    <source>
        <dbReference type="Proteomes" id="UP000192726"/>
    </source>
</evidence>
<evidence type="ECO:0000256" key="2">
    <source>
        <dbReference type="ARBA" id="ARBA00023125"/>
    </source>
</evidence>
<evidence type="ECO:0000256" key="3">
    <source>
        <dbReference type="ARBA" id="ARBA00023163"/>
    </source>
</evidence>
<dbReference type="Proteomes" id="UP000192726">
    <property type="component" value="Chromosome"/>
</dbReference>
<feature type="DNA-binding region" description="H-T-H motif" evidence="4">
    <location>
        <begin position="28"/>
        <end position="47"/>
    </location>
</feature>
<evidence type="ECO:0000256" key="4">
    <source>
        <dbReference type="PROSITE-ProRule" id="PRU00335"/>
    </source>
</evidence>
<evidence type="ECO:0000313" key="6">
    <source>
        <dbReference type="EMBL" id="ARF59855.1"/>
    </source>
</evidence>
<keyword evidence="7" id="KW-1185">Reference proteome</keyword>
<dbReference type="Pfam" id="PF02909">
    <property type="entry name" value="TetR_C_1"/>
    <property type="match status" value="1"/>
</dbReference>
<dbReference type="InterPro" id="IPR050109">
    <property type="entry name" value="HTH-type_TetR-like_transc_reg"/>
</dbReference>
<dbReference type="SUPFAM" id="SSF48498">
    <property type="entry name" value="Tetracyclin repressor-like, C-terminal domain"/>
    <property type="match status" value="1"/>
</dbReference>
<dbReference type="EMBL" id="CP020569">
    <property type="protein sequence ID" value="ARF59855.1"/>
    <property type="molecule type" value="Genomic_DNA"/>
</dbReference>
<sequence>MPRDTLTTERIVQAAIELLDDEGLDGLNMRSLAKRLGSAATAVYWHIKTKDDLVRLAADALWYEIEQPDLDATDWRTAATLQATGMHTMLTRHPWLGQAFGSHLMHGPGKARHDDLSLALYEKAGFTADDADRAAATVLTFVLGSALGPAAEVSLKRRLSKNGADAEQLMTDAMARATETAQQYPRLRARLGTPAASQYAAAPDNTFTFGLHAILDGFETRLTTERTGQREHGARPGKP</sequence>
<dbReference type="PANTHER" id="PTHR30055">
    <property type="entry name" value="HTH-TYPE TRANSCRIPTIONAL REGULATOR RUTR"/>
    <property type="match status" value="1"/>
</dbReference>
<dbReference type="GO" id="GO:0003700">
    <property type="term" value="F:DNA-binding transcription factor activity"/>
    <property type="evidence" value="ECO:0007669"/>
    <property type="project" value="TreeGrafter"/>
</dbReference>
<evidence type="ECO:0000259" key="5">
    <source>
        <dbReference type="PROSITE" id="PS50977"/>
    </source>
</evidence>
<keyword evidence="2 4" id="KW-0238">DNA-binding</keyword>
<dbReference type="PRINTS" id="PR00455">
    <property type="entry name" value="HTHTETR"/>
</dbReference>
<evidence type="ECO:0000256" key="1">
    <source>
        <dbReference type="ARBA" id="ARBA00023015"/>
    </source>
</evidence>
<dbReference type="InterPro" id="IPR001647">
    <property type="entry name" value="HTH_TetR"/>
</dbReference>
<dbReference type="Gene3D" id="1.10.10.60">
    <property type="entry name" value="Homeodomain-like"/>
    <property type="match status" value="1"/>
</dbReference>